<name>A0A410JS67_ORNRH</name>
<proteinExistence type="predicted"/>
<dbReference type="AlphaFoldDB" id="A0A410JS67"/>
<feature type="transmembrane region" description="Helical" evidence="1">
    <location>
        <begin position="35"/>
        <end position="55"/>
    </location>
</feature>
<dbReference type="OrthoDB" id="1443593at2"/>
<evidence type="ECO:0000256" key="1">
    <source>
        <dbReference type="SAM" id="Phobius"/>
    </source>
</evidence>
<organism evidence="2 3">
    <name type="scientific">Ornithobacterium rhinotracheale</name>
    <dbReference type="NCBI Taxonomy" id="28251"/>
    <lineage>
        <taxon>Bacteria</taxon>
        <taxon>Pseudomonadati</taxon>
        <taxon>Bacteroidota</taxon>
        <taxon>Flavobacteriia</taxon>
        <taxon>Flavobacteriales</taxon>
        <taxon>Weeksellaceae</taxon>
        <taxon>Ornithobacterium</taxon>
    </lineage>
</organism>
<protein>
    <submittedName>
        <fullName evidence="2">Uncharacterized protein</fullName>
    </submittedName>
</protein>
<evidence type="ECO:0000313" key="3">
    <source>
        <dbReference type="Proteomes" id="UP000287701"/>
    </source>
</evidence>
<gene>
    <name evidence="2" type="ORF">EQP59_05630</name>
</gene>
<evidence type="ECO:0000313" key="2">
    <source>
        <dbReference type="EMBL" id="QAR30848.1"/>
    </source>
</evidence>
<keyword evidence="1" id="KW-0472">Membrane</keyword>
<feature type="transmembrane region" description="Helical" evidence="1">
    <location>
        <begin position="62"/>
        <end position="82"/>
    </location>
</feature>
<sequence length="86" mass="10327">MKNRQYLQIILVVGFILSVVGCLGKINAIHSATPMLFFGGILYIVGWFWVMLVMLKRQKQNRFFWLFSMFLFYWITPLVYAFKFKF</sequence>
<dbReference type="Proteomes" id="UP000287701">
    <property type="component" value="Chromosome"/>
</dbReference>
<reference evidence="2 3" key="1">
    <citation type="submission" date="2019-01" db="EMBL/GenBank/DDBJ databases">
        <title>Whole Genome of Ornithobacterium rhinotracheale FARPER-174b.</title>
        <authorList>
            <person name="Tataje-Lavanda L.A."/>
            <person name="Montalvan A."/>
            <person name="Montesinos R."/>
            <person name="Zimic M."/>
            <person name="Fernandez-Sanchez M."/>
            <person name="Fernandez-Diaz M."/>
        </authorList>
    </citation>
    <scope>NUCLEOTIDE SEQUENCE [LARGE SCALE GENOMIC DNA]</scope>
    <source>
        <strain evidence="2 3">FARPER-174b</strain>
    </source>
</reference>
<keyword evidence="1" id="KW-0812">Transmembrane</keyword>
<dbReference type="EMBL" id="CP035107">
    <property type="protein sequence ID" value="QAR30848.1"/>
    <property type="molecule type" value="Genomic_DNA"/>
</dbReference>
<dbReference type="RefSeq" id="WP_128501316.1">
    <property type="nucleotide sequence ID" value="NZ_CP035107.1"/>
</dbReference>
<feature type="transmembrane region" description="Helical" evidence="1">
    <location>
        <begin position="7"/>
        <end position="29"/>
    </location>
</feature>
<keyword evidence="1" id="KW-1133">Transmembrane helix</keyword>
<accession>A0A410JS67</accession>
<dbReference type="PROSITE" id="PS51257">
    <property type="entry name" value="PROKAR_LIPOPROTEIN"/>
    <property type="match status" value="1"/>
</dbReference>